<dbReference type="GO" id="GO:0044718">
    <property type="term" value="P:siderophore transmembrane transport"/>
    <property type="evidence" value="ECO:0007669"/>
    <property type="project" value="TreeGrafter"/>
</dbReference>
<reference evidence="10" key="1">
    <citation type="submission" date="2015-10" db="EMBL/GenBank/DDBJ databases">
        <authorList>
            <person name="Gilbert D.G."/>
        </authorList>
    </citation>
    <scope>NUCLEOTIDE SEQUENCE</scope>
</reference>
<evidence type="ECO:0000256" key="6">
    <source>
        <dbReference type="ARBA" id="ARBA00023136"/>
    </source>
</evidence>
<evidence type="ECO:0000256" key="1">
    <source>
        <dbReference type="ARBA" id="ARBA00004571"/>
    </source>
</evidence>
<keyword evidence="5" id="KW-0798">TonB box</keyword>
<dbReference type="Gene3D" id="2.170.130.10">
    <property type="entry name" value="TonB-dependent receptor, plug domain"/>
    <property type="match status" value="1"/>
</dbReference>
<dbReference type="InterPro" id="IPR000531">
    <property type="entry name" value="Beta-barrel_TonB"/>
</dbReference>
<dbReference type="SUPFAM" id="SSF56935">
    <property type="entry name" value="Porins"/>
    <property type="match status" value="1"/>
</dbReference>
<sequence length="716" mass="77663">MRPFFRAPVIHTVGLPLLLANSVLAYADANAPDHDNAIELETITVTALPNNASATDSAQPVFVLSDDDLERARATSLGETLSQQPGIHNSSFGSAVGRPVIRGLGGGRVSILQDGLKAVDASTVSPDHAVGVQTNTAQQIEVIRGPATLLYGSGAFGGVVNVVAAEPQEEGVESEINLGYNTVNRGKDIRLNQQGRQGDWGWNFGAGQLRSDDYRVPRKAGEIHNDDGVLEYHDAESSRLDNSDIEYNRQLSAGGRYFFDTGSTGLNISRLTSRFGLPGHDHGDEEAVLDPAAAADEEGVARVNLKQLRIALDAKASDPLPGVTNLNFDLAWTDYEHSEGHVEAHDDAAVAEPDHEEHGPTTFAKEAIESRVALSLTPIRSIEQTVGLQGSQTDFSAMGEEALVPSTQTNEIGVFWLAERNFGAVTLSAGARWDRVQHSPQTPDDVNSVCGFGLDAYQNKTFGNTSASLGALYDIDASWQLAISATSALRAPDAEELFSCGAHESTLTYEIGNPDLDSEHSYNLDVSVRRNVGRWTGSVSLYQNRVDQFIYQQALLTGTDIVLVDDLPAYQFIQDDAVLRGGEVTVGYTITPQWQLTAMADRVRAELVDGGNLPRMPSDRIGTGVNYQALHWQGFVNWIHNAEQNRLADNGEIPTASYQLLDAGIGYRWYLPTVEYQLDLKGTNLLDEVVRYHTSFVKNTVPQPGRGFQLAFAAQF</sequence>
<evidence type="ECO:0000313" key="10">
    <source>
        <dbReference type="EMBL" id="CUS42589.1"/>
    </source>
</evidence>
<keyword evidence="2" id="KW-0813">Transport</keyword>
<dbReference type="Pfam" id="PF00593">
    <property type="entry name" value="TonB_dep_Rec_b-barrel"/>
    <property type="match status" value="1"/>
</dbReference>
<evidence type="ECO:0000256" key="4">
    <source>
        <dbReference type="ARBA" id="ARBA00022729"/>
    </source>
</evidence>
<keyword evidence="10" id="KW-0675">Receptor</keyword>
<dbReference type="GO" id="GO:0009279">
    <property type="term" value="C:cell outer membrane"/>
    <property type="evidence" value="ECO:0007669"/>
    <property type="project" value="UniProtKB-SubCell"/>
</dbReference>
<dbReference type="PANTHER" id="PTHR30069">
    <property type="entry name" value="TONB-DEPENDENT OUTER MEMBRANE RECEPTOR"/>
    <property type="match status" value="1"/>
</dbReference>
<evidence type="ECO:0000256" key="3">
    <source>
        <dbReference type="ARBA" id="ARBA00022692"/>
    </source>
</evidence>
<dbReference type="EMBL" id="CZQC01000067">
    <property type="protein sequence ID" value="CUS42589.1"/>
    <property type="molecule type" value="Genomic_DNA"/>
</dbReference>
<feature type="domain" description="TonB-dependent receptor-like beta-barrel" evidence="8">
    <location>
        <begin position="188"/>
        <end position="685"/>
    </location>
</feature>
<dbReference type="Pfam" id="PF07715">
    <property type="entry name" value="Plug"/>
    <property type="match status" value="1"/>
</dbReference>
<dbReference type="InterPro" id="IPR036942">
    <property type="entry name" value="Beta-barrel_TonB_sf"/>
</dbReference>
<dbReference type="InterPro" id="IPR039426">
    <property type="entry name" value="TonB-dep_rcpt-like"/>
</dbReference>
<proteinExistence type="predicted"/>
<keyword evidence="4" id="KW-0732">Signal</keyword>
<dbReference type="PROSITE" id="PS01156">
    <property type="entry name" value="TONB_DEPENDENT_REC_2"/>
    <property type="match status" value="1"/>
</dbReference>
<dbReference type="AlphaFoldDB" id="A0A160THM6"/>
<dbReference type="PANTHER" id="PTHR30069:SF40">
    <property type="entry name" value="TONB-DEPENDENT RECEPTOR NMB0964-RELATED"/>
    <property type="match status" value="1"/>
</dbReference>
<evidence type="ECO:0000256" key="7">
    <source>
        <dbReference type="ARBA" id="ARBA00023237"/>
    </source>
</evidence>
<dbReference type="InterPro" id="IPR012910">
    <property type="entry name" value="Plug_dom"/>
</dbReference>
<dbReference type="InterPro" id="IPR010917">
    <property type="entry name" value="TonB_rcpt_CS"/>
</dbReference>
<name>A0A160THM6_9ZZZZ</name>
<feature type="domain" description="TonB-dependent receptor plug" evidence="9">
    <location>
        <begin position="55"/>
        <end position="159"/>
    </location>
</feature>
<keyword evidence="3" id="KW-0812">Transmembrane</keyword>
<evidence type="ECO:0000259" key="9">
    <source>
        <dbReference type="Pfam" id="PF07715"/>
    </source>
</evidence>
<keyword evidence="7" id="KW-0998">Cell outer membrane</keyword>
<dbReference type="GO" id="GO:0015344">
    <property type="term" value="F:siderophore uptake transmembrane transporter activity"/>
    <property type="evidence" value="ECO:0007669"/>
    <property type="project" value="TreeGrafter"/>
</dbReference>
<dbReference type="InterPro" id="IPR037066">
    <property type="entry name" value="Plug_dom_sf"/>
</dbReference>
<gene>
    <name evidence="10" type="ORF">MGWOODY_Tha1912</name>
</gene>
<evidence type="ECO:0000256" key="2">
    <source>
        <dbReference type="ARBA" id="ARBA00022448"/>
    </source>
</evidence>
<accession>A0A160THM6</accession>
<dbReference type="PROSITE" id="PS52016">
    <property type="entry name" value="TONB_DEPENDENT_REC_3"/>
    <property type="match status" value="1"/>
</dbReference>
<protein>
    <submittedName>
        <fullName evidence="10">Zinc-regulated outer membrane receptor</fullName>
    </submittedName>
</protein>
<keyword evidence="6" id="KW-0472">Membrane</keyword>
<evidence type="ECO:0000256" key="5">
    <source>
        <dbReference type="ARBA" id="ARBA00023077"/>
    </source>
</evidence>
<comment type="subcellular location">
    <subcellularLocation>
        <location evidence="1">Cell outer membrane</location>
        <topology evidence="1">Multi-pass membrane protein</topology>
    </subcellularLocation>
</comment>
<dbReference type="Gene3D" id="2.40.170.20">
    <property type="entry name" value="TonB-dependent receptor, beta-barrel domain"/>
    <property type="match status" value="1"/>
</dbReference>
<evidence type="ECO:0000259" key="8">
    <source>
        <dbReference type="Pfam" id="PF00593"/>
    </source>
</evidence>
<organism evidence="10">
    <name type="scientific">hydrothermal vent metagenome</name>
    <dbReference type="NCBI Taxonomy" id="652676"/>
    <lineage>
        <taxon>unclassified sequences</taxon>
        <taxon>metagenomes</taxon>
        <taxon>ecological metagenomes</taxon>
    </lineage>
</organism>